<proteinExistence type="predicted"/>
<feature type="transmembrane region" description="Helical" evidence="1">
    <location>
        <begin position="50"/>
        <end position="71"/>
    </location>
</feature>
<keyword evidence="1" id="KW-0472">Membrane</keyword>
<accession>A0A3N4IKX6</accession>
<dbReference type="AlphaFoldDB" id="A0A3N4IKX6"/>
<feature type="transmembrane region" description="Helical" evidence="1">
    <location>
        <begin position="83"/>
        <end position="102"/>
    </location>
</feature>
<name>A0A3N4IKX6_ASCIM</name>
<organism evidence="2 3">
    <name type="scientific">Ascobolus immersus RN42</name>
    <dbReference type="NCBI Taxonomy" id="1160509"/>
    <lineage>
        <taxon>Eukaryota</taxon>
        <taxon>Fungi</taxon>
        <taxon>Dikarya</taxon>
        <taxon>Ascomycota</taxon>
        <taxon>Pezizomycotina</taxon>
        <taxon>Pezizomycetes</taxon>
        <taxon>Pezizales</taxon>
        <taxon>Ascobolaceae</taxon>
        <taxon>Ascobolus</taxon>
    </lineage>
</organism>
<evidence type="ECO:0000256" key="1">
    <source>
        <dbReference type="SAM" id="Phobius"/>
    </source>
</evidence>
<keyword evidence="3" id="KW-1185">Reference proteome</keyword>
<sequence length="152" mass="17742">MPFLLAVYTIVAVGFTLVGLALLLCCSLFLSPPLFSSFEFNWRRDIFDLLWRAISYFEFFESFLPHFYISLLVVNLSRPITKALLFLSSLFCTYSWFIVCFLRGSSGRRTSVYWVSCILLHSRITSFIPFLYATSSLFSLYETLFLLLLYSY</sequence>
<gene>
    <name evidence="2" type="ORF">BJ508DRAFT_90298</name>
</gene>
<dbReference type="EMBL" id="ML119672">
    <property type="protein sequence ID" value="RPA82274.1"/>
    <property type="molecule type" value="Genomic_DNA"/>
</dbReference>
<evidence type="ECO:0000313" key="2">
    <source>
        <dbReference type="EMBL" id="RPA82274.1"/>
    </source>
</evidence>
<protein>
    <submittedName>
        <fullName evidence="2">Uncharacterized protein</fullName>
    </submittedName>
</protein>
<dbReference type="Proteomes" id="UP000275078">
    <property type="component" value="Unassembled WGS sequence"/>
</dbReference>
<feature type="transmembrane region" description="Helical" evidence="1">
    <location>
        <begin position="6"/>
        <end position="30"/>
    </location>
</feature>
<keyword evidence="1" id="KW-1133">Transmembrane helix</keyword>
<feature type="transmembrane region" description="Helical" evidence="1">
    <location>
        <begin position="130"/>
        <end position="150"/>
    </location>
</feature>
<evidence type="ECO:0000313" key="3">
    <source>
        <dbReference type="Proteomes" id="UP000275078"/>
    </source>
</evidence>
<keyword evidence="1" id="KW-0812">Transmembrane</keyword>
<reference evidence="2 3" key="1">
    <citation type="journal article" date="2018" name="Nat. Ecol. Evol.">
        <title>Pezizomycetes genomes reveal the molecular basis of ectomycorrhizal truffle lifestyle.</title>
        <authorList>
            <person name="Murat C."/>
            <person name="Payen T."/>
            <person name="Noel B."/>
            <person name="Kuo A."/>
            <person name="Morin E."/>
            <person name="Chen J."/>
            <person name="Kohler A."/>
            <person name="Krizsan K."/>
            <person name="Balestrini R."/>
            <person name="Da Silva C."/>
            <person name="Montanini B."/>
            <person name="Hainaut M."/>
            <person name="Levati E."/>
            <person name="Barry K.W."/>
            <person name="Belfiori B."/>
            <person name="Cichocki N."/>
            <person name="Clum A."/>
            <person name="Dockter R.B."/>
            <person name="Fauchery L."/>
            <person name="Guy J."/>
            <person name="Iotti M."/>
            <person name="Le Tacon F."/>
            <person name="Lindquist E.A."/>
            <person name="Lipzen A."/>
            <person name="Malagnac F."/>
            <person name="Mello A."/>
            <person name="Molinier V."/>
            <person name="Miyauchi S."/>
            <person name="Poulain J."/>
            <person name="Riccioni C."/>
            <person name="Rubini A."/>
            <person name="Sitrit Y."/>
            <person name="Splivallo R."/>
            <person name="Traeger S."/>
            <person name="Wang M."/>
            <person name="Zifcakova L."/>
            <person name="Wipf D."/>
            <person name="Zambonelli A."/>
            <person name="Paolocci F."/>
            <person name="Nowrousian M."/>
            <person name="Ottonello S."/>
            <person name="Baldrian P."/>
            <person name="Spatafora J.W."/>
            <person name="Henrissat B."/>
            <person name="Nagy L.G."/>
            <person name="Aury J.M."/>
            <person name="Wincker P."/>
            <person name="Grigoriev I.V."/>
            <person name="Bonfante P."/>
            <person name="Martin F.M."/>
        </authorList>
    </citation>
    <scope>NUCLEOTIDE SEQUENCE [LARGE SCALE GENOMIC DNA]</scope>
    <source>
        <strain evidence="2 3">RN42</strain>
    </source>
</reference>